<keyword evidence="3 7" id="KW-0645">Protease</keyword>
<dbReference type="HOGENOM" id="CLU_054406_0_2_1"/>
<feature type="site" description="Transition state stabilizer" evidence="7">
    <location>
        <position position="121"/>
    </location>
</feature>
<keyword evidence="4 7" id="KW-0833">Ubl conjugation pathway</keyword>
<dbReference type="PROSITE" id="PS52048">
    <property type="entry name" value="UCH_DOMAIN"/>
    <property type="match status" value="1"/>
</dbReference>
<evidence type="ECO:0000313" key="11">
    <source>
        <dbReference type="EMBL" id="CBX93851.1"/>
    </source>
</evidence>
<gene>
    <name evidence="11" type="ORF">LEMA_P035250.1</name>
</gene>
<protein>
    <recommendedName>
        <fullName evidence="8">Ubiquitin carboxyl-terminal hydrolase</fullName>
        <ecNumber evidence="8">3.4.19.12</ecNumber>
    </recommendedName>
</protein>
<dbReference type="Gene3D" id="3.40.532.10">
    <property type="entry name" value="Peptidase C12, ubiquitin carboxyl-terminal hydrolase"/>
    <property type="match status" value="1"/>
</dbReference>
<evidence type="ECO:0000256" key="2">
    <source>
        <dbReference type="ARBA" id="ARBA00009326"/>
    </source>
</evidence>
<feature type="site" description="Important for enzyme activity" evidence="7">
    <location>
        <position position="217"/>
    </location>
</feature>
<dbReference type="InterPro" id="IPR001578">
    <property type="entry name" value="Peptidase_C12_UCH"/>
</dbReference>
<evidence type="ECO:0000256" key="7">
    <source>
        <dbReference type="PROSITE-ProRule" id="PRU01393"/>
    </source>
</evidence>
<accession>E4ZRK4</accession>
<name>E4ZRK4_LEPMJ</name>
<feature type="active site" description="Proton donor" evidence="7">
    <location>
        <position position="201"/>
    </location>
</feature>
<dbReference type="GO" id="GO:0004843">
    <property type="term" value="F:cysteine-type deubiquitinase activity"/>
    <property type="evidence" value="ECO:0007669"/>
    <property type="project" value="UniProtKB-UniRule"/>
</dbReference>
<evidence type="ECO:0000313" key="12">
    <source>
        <dbReference type="Proteomes" id="UP000002668"/>
    </source>
</evidence>
<dbReference type="SUPFAM" id="SSF54001">
    <property type="entry name" value="Cysteine proteinases"/>
    <property type="match status" value="1"/>
</dbReference>
<feature type="domain" description="UCH catalytic" evidence="10">
    <location>
        <begin position="33"/>
        <end position="269"/>
    </location>
</feature>
<dbReference type="PROSITE" id="PS00140">
    <property type="entry name" value="UCH_1"/>
    <property type="match status" value="1"/>
</dbReference>
<dbReference type="InParanoid" id="E4ZRK4"/>
<keyword evidence="6 7" id="KW-0788">Thiol protease</keyword>
<dbReference type="Proteomes" id="UP000002668">
    <property type="component" value="Genome"/>
</dbReference>
<dbReference type="VEuPathDB" id="FungiDB:LEMA_P035250.1"/>
<keyword evidence="12" id="KW-1185">Reference proteome</keyword>
<sequence>MASETSPDVPAGKKRFIPLGKTRPNPPPPGTGKANPIAKENNPEVMSALVHKLGLSQKLAFHDVFSIDDPDLLAFVPRPAHALLLVFPVSETYERFRVQEDEDRPEYDGHGAEEEVVWYKQTIGNACGLIGLLHAVSNGTARSNIEPHSSLAKLLTDAIPLKPMERADLLYESEALESAHQDAATGGDTSAPAAEDHVDLHYVCFVKSGKNHLWELDGRRKGPLNRGELAADEDVLSERALDLGVRSFLKRESEAGAGDLRFSLITLAEALD</sequence>
<dbReference type="eggNOG" id="KOG1415">
    <property type="taxonomic scope" value="Eukaryota"/>
</dbReference>
<feature type="active site" description="Nucleophile" evidence="7">
    <location>
        <position position="127"/>
    </location>
</feature>
<dbReference type="InterPro" id="IPR057254">
    <property type="entry name" value="UCH_AS"/>
</dbReference>
<dbReference type="OrthoDB" id="427186at2759"/>
<comment type="similarity">
    <text evidence="2 7 8">Belongs to the peptidase C12 family.</text>
</comment>
<dbReference type="PRINTS" id="PR00707">
    <property type="entry name" value="UBCTHYDRLASE"/>
</dbReference>
<dbReference type="GO" id="GO:0005737">
    <property type="term" value="C:cytoplasm"/>
    <property type="evidence" value="ECO:0007669"/>
    <property type="project" value="TreeGrafter"/>
</dbReference>
<dbReference type="Pfam" id="PF01088">
    <property type="entry name" value="Peptidase_C12"/>
    <property type="match status" value="1"/>
</dbReference>
<dbReference type="MEROPS" id="C12.002"/>
<evidence type="ECO:0000256" key="3">
    <source>
        <dbReference type="ARBA" id="ARBA00022670"/>
    </source>
</evidence>
<evidence type="ECO:0000256" key="5">
    <source>
        <dbReference type="ARBA" id="ARBA00022801"/>
    </source>
</evidence>
<evidence type="ECO:0000256" key="8">
    <source>
        <dbReference type="RuleBase" id="RU361215"/>
    </source>
</evidence>
<dbReference type="GO" id="GO:0006511">
    <property type="term" value="P:ubiquitin-dependent protein catabolic process"/>
    <property type="evidence" value="ECO:0007669"/>
    <property type="project" value="UniProtKB-UniRule"/>
</dbReference>
<dbReference type="FunFam" id="3.40.532.10:FF:000008">
    <property type="entry name" value="Ubiquitin carboxyl-terminal hydrolase"/>
    <property type="match status" value="1"/>
</dbReference>
<comment type="catalytic activity">
    <reaction evidence="1 7 8">
        <text>Thiol-dependent hydrolysis of ester, thioester, amide, peptide and isopeptide bonds formed by the C-terminal Gly of ubiquitin (a 76-residue protein attached to proteins as an intracellular targeting signal).</text>
        <dbReference type="EC" id="3.4.19.12"/>
    </reaction>
</comment>
<reference evidence="12" key="1">
    <citation type="journal article" date="2011" name="Nat. Commun.">
        <title>Effector diversification within compartments of the Leptosphaeria maculans genome affected by Repeat-Induced Point mutations.</title>
        <authorList>
            <person name="Rouxel T."/>
            <person name="Grandaubert J."/>
            <person name="Hane J.K."/>
            <person name="Hoede C."/>
            <person name="van de Wouw A.P."/>
            <person name="Couloux A."/>
            <person name="Dominguez V."/>
            <person name="Anthouard V."/>
            <person name="Bally P."/>
            <person name="Bourras S."/>
            <person name="Cozijnsen A.J."/>
            <person name="Ciuffetti L.M."/>
            <person name="Degrave A."/>
            <person name="Dilmaghani A."/>
            <person name="Duret L."/>
            <person name="Fudal I."/>
            <person name="Goodwin S.B."/>
            <person name="Gout L."/>
            <person name="Glaser N."/>
            <person name="Linglin J."/>
            <person name="Kema G.H.J."/>
            <person name="Lapalu N."/>
            <person name="Lawrence C.B."/>
            <person name="May K."/>
            <person name="Meyer M."/>
            <person name="Ollivier B."/>
            <person name="Poulain J."/>
            <person name="Schoch C.L."/>
            <person name="Simon A."/>
            <person name="Spatafora J.W."/>
            <person name="Stachowiak A."/>
            <person name="Turgeon B.G."/>
            <person name="Tyler B.M."/>
            <person name="Vincent D."/>
            <person name="Weissenbach J."/>
            <person name="Amselem J."/>
            <person name="Quesneville H."/>
            <person name="Oliver R.P."/>
            <person name="Wincker P."/>
            <person name="Balesdent M.-H."/>
            <person name="Howlett B.J."/>
        </authorList>
    </citation>
    <scope>NUCLEOTIDE SEQUENCE [LARGE SCALE GENOMIC DNA]</scope>
    <source>
        <strain evidence="12">JN3 / isolate v23.1.3 / race Av1-4-5-6-7-8</strain>
    </source>
</reference>
<organism evidence="12">
    <name type="scientific">Leptosphaeria maculans (strain JN3 / isolate v23.1.3 / race Av1-4-5-6-7-8)</name>
    <name type="common">Blackleg fungus</name>
    <name type="synonym">Phoma lingam</name>
    <dbReference type="NCBI Taxonomy" id="985895"/>
    <lineage>
        <taxon>Eukaryota</taxon>
        <taxon>Fungi</taxon>
        <taxon>Dikarya</taxon>
        <taxon>Ascomycota</taxon>
        <taxon>Pezizomycotina</taxon>
        <taxon>Dothideomycetes</taxon>
        <taxon>Pleosporomycetidae</taxon>
        <taxon>Pleosporales</taxon>
        <taxon>Pleosporineae</taxon>
        <taxon>Leptosphaeriaceae</taxon>
        <taxon>Plenodomus</taxon>
        <taxon>Plenodomus lingam/Leptosphaeria maculans species complex</taxon>
    </lineage>
</organism>
<dbReference type="PANTHER" id="PTHR10589:SF17">
    <property type="entry name" value="UBIQUITIN CARBOXYL-TERMINAL HYDROLASE"/>
    <property type="match status" value="1"/>
</dbReference>
<evidence type="ECO:0000256" key="9">
    <source>
        <dbReference type="SAM" id="MobiDB-lite"/>
    </source>
</evidence>
<evidence type="ECO:0000256" key="4">
    <source>
        <dbReference type="ARBA" id="ARBA00022786"/>
    </source>
</evidence>
<dbReference type="GO" id="GO:0016579">
    <property type="term" value="P:protein deubiquitination"/>
    <property type="evidence" value="ECO:0007669"/>
    <property type="project" value="TreeGrafter"/>
</dbReference>
<dbReference type="AlphaFoldDB" id="E4ZRK4"/>
<dbReference type="InterPro" id="IPR038765">
    <property type="entry name" value="Papain-like_cys_pep_sf"/>
</dbReference>
<evidence type="ECO:0000259" key="10">
    <source>
        <dbReference type="PROSITE" id="PS52048"/>
    </source>
</evidence>
<dbReference type="STRING" id="985895.E4ZRK4"/>
<evidence type="ECO:0000256" key="6">
    <source>
        <dbReference type="ARBA" id="ARBA00022807"/>
    </source>
</evidence>
<dbReference type="OMA" id="IDLHYVC"/>
<dbReference type="InterPro" id="IPR036959">
    <property type="entry name" value="Peptidase_C12_UCH_sf"/>
</dbReference>
<dbReference type="EMBL" id="FP929116">
    <property type="protein sequence ID" value="CBX93851.1"/>
    <property type="molecule type" value="Genomic_DNA"/>
</dbReference>
<evidence type="ECO:0000256" key="1">
    <source>
        <dbReference type="ARBA" id="ARBA00000707"/>
    </source>
</evidence>
<keyword evidence="5 7" id="KW-0378">Hydrolase</keyword>
<dbReference type="EC" id="3.4.19.12" evidence="8"/>
<dbReference type="FunCoup" id="E4ZRK4">
    <property type="interactions" value="512"/>
</dbReference>
<dbReference type="PANTHER" id="PTHR10589">
    <property type="entry name" value="UBIQUITIN CARBOXYL-TERMINAL HYDROLASE"/>
    <property type="match status" value="1"/>
</dbReference>
<proteinExistence type="inferred from homology"/>
<dbReference type="CDD" id="cd09616">
    <property type="entry name" value="Peptidase_C12_UCH_L1_L3"/>
    <property type="match status" value="1"/>
</dbReference>
<feature type="region of interest" description="Disordered" evidence="9">
    <location>
        <begin position="1"/>
        <end position="39"/>
    </location>
</feature>